<evidence type="ECO:0000256" key="2">
    <source>
        <dbReference type="SAM" id="SignalP"/>
    </source>
</evidence>
<accession>A0ABS2VQ10</accession>
<keyword evidence="4" id="KW-1185">Reference proteome</keyword>
<proteinExistence type="predicted"/>
<feature type="compositionally biased region" description="Low complexity" evidence="1">
    <location>
        <begin position="23"/>
        <end position="43"/>
    </location>
</feature>
<feature type="signal peptide" evidence="2">
    <location>
        <begin position="1"/>
        <end position="28"/>
    </location>
</feature>
<dbReference type="EMBL" id="JAFFZS010000009">
    <property type="protein sequence ID" value="MBN0045197.1"/>
    <property type="molecule type" value="Genomic_DNA"/>
</dbReference>
<comment type="caution">
    <text evidence="3">The sequence shown here is derived from an EMBL/GenBank/DDBJ whole genome shotgun (WGS) entry which is preliminary data.</text>
</comment>
<protein>
    <recommendedName>
        <fullName evidence="5">Lipoprotein</fullName>
    </recommendedName>
</protein>
<name>A0ABS2VQ10_STRAS</name>
<feature type="region of interest" description="Disordered" evidence="1">
    <location>
        <begin position="23"/>
        <end position="54"/>
    </location>
</feature>
<evidence type="ECO:0008006" key="5">
    <source>
        <dbReference type="Google" id="ProtNLM"/>
    </source>
</evidence>
<reference evidence="3 4" key="1">
    <citation type="submission" date="2021-02" db="EMBL/GenBank/DDBJ databases">
        <title>Whole genome sequencing of Streptomyces actuosus VRA1.</title>
        <authorList>
            <person name="Sen G."/>
            <person name="Sen A."/>
        </authorList>
    </citation>
    <scope>NUCLEOTIDE SEQUENCE [LARGE SCALE GENOMIC DNA]</scope>
    <source>
        <strain evidence="3 4">VRA1</strain>
    </source>
</reference>
<dbReference type="PROSITE" id="PS51257">
    <property type="entry name" value="PROKAR_LIPOPROTEIN"/>
    <property type="match status" value="1"/>
</dbReference>
<evidence type="ECO:0000313" key="4">
    <source>
        <dbReference type="Proteomes" id="UP000788262"/>
    </source>
</evidence>
<evidence type="ECO:0000256" key="1">
    <source>
        <dbReference type="SAM" id="MobiDB-lite"/>
    </source>
</evidence>
<keyword evidence="2" id="KW-0732">Signal</keyword>
<sequence>MPSLCRATAVVVLAVAAAGCTDHGPSGAAPSRSATTARSTAPANLPSFSPDGVGDTLLEVTGRGTGRHRTPAVPAGDVTAEIVCTGTGVLSADFDDAAGKVLYQVVSQPCGTAVSHKVTFGVPAEPEGIVVAVTARNDGRYGVRLGTGGGDGT</sequence>
<organism evidence="3 4">
    <name type="scientific">Streptomyces actuosus</name>
    <dbReference type="NCBI Taxonomy" id="1885"/>
    <lineage>
        <taxon>Bacteria</taxon>
        <taxon>Bacillati</taxon>
        <taxon>Actinomycetota</taxon>
        <taxon>Actinomycetes</taxon>
        <taxon>Kitasatosporales</taxon>
        <taxon>Streptomycetaceae</taxon>
        <taxon>Streptomyces</taxon>
    </lineage>
</organism>
<feature type="chain" id="PRO_5045205246" description="Lipoprotein" evidence="2">
    <location>
        <begin position="29"/>
        <end position="153"/>
    </location>
</feature>
<gene>
    <name evidence="3" type="ORF">JS756_13970</name>
</gene>
<dbReference type="RefSeq" id="WP_205383408.1">
    <property type="nucleotide sequence ID" value="NZ_JAFFZS010000009.1"/>
</dbReference>
<evidence type="ECO:0000313" key="3">
    <source>
        <dbReference type="EMBL" id="MBN0045197.1"/>
    </source>
</evidence>
<dbReference type="Proteomes" id="UP000788262">
    <property type="component" value="Unassembled WGS sequence"/>
</dbReference>